<dbReference type="Pfam" id="PF08680">
    <property type="entry name" value="DUF1779"/>
    <property type="match status" value="1"/>
</dbReference>
<evidence type="ECO:0000313" key="2">
    <source>
        <dbReference type="Proteomes" id="UP000551878"/>
    </source>
</evidence>
<dbReference type="Gene3D" id="3.30.360.40">
    <property type="entry name" value="YwmB-like"/>
    <property type="match status" value="1"/>
</dbReference>
<accession>A0A840QRR9</accession>
<dbReference type="Gene3D" id="3.30.2030.10">
    <property type="entry name" value="YwmB-like"/>
    <property type="match status" value="1"/>
</dbReference>
<sequence>MVSKKELFGGIAILTFVIVSTINPNFGYSESSSQSEPITHTLTTLLDTAEQENIEVNSWHTYTREVVDKEASERDVQNWLNEMSRDYPQLDWKEDPNWNEDHGIKRIGKNEDASTGMQERMTLVAYQPSPNSSTYTAYVLVEQEHTNALNENQIGQQIEMIDEAIYPWQTPENTYLRIEGEAKVAEGDSVTDQAEELLNAYDGNHIEQLSESTFASISAHSSNLPKTGLTTNGEDMNLQIAVRQEGRGLGGETNVTIGTPIITTEY</sequence>
<protein>
    <submittedName>
        <fullName evidence="1">Preprotein translocase subunit SecD</fullName>
    </submittedName>
</protein>
<dbReference type="InterPro" id="IPR036209">
    <property type="entry name" value="YwmB-like_sf"/>
</dbReference>
<dbReference type="SUPFAM" id="SSF143842">
    <property type="entry name" value="YwmB-like"/>
    <property type="match status" value="1"/>
</dbReference>
<evidence type="ECO:0000313" key="1">
    <source>
        <dbReference type="EMBL" id="MBB5174055.1"/>
    </source>
</evidence>
<dbReference type="AlphaFoldDB" id="A0A840QRR9"/>
<dbReference type="InterPro" id="IPR014794">
    <property type="entry name" value="DUF1779"/>
</dbReference>
<organism evidence="1 2">
    <name type="scientific">Texcoconibacillus texcoconensis</name>
    <dbReference type="NCBI Taxonomy" id="1095777"/>
    <lineage>
        <taxon>Bacteria</taxon>
        <taxon>Bacillati</taxon>
        <taxon>Bacillota</taxon>
        <taxon>Bacilli</taxon>
        <taxon>Bacillales</taxon>
        <taxon>Bacillaceae</taxon>
        <taxon>Texcoconibacillus</taxon>
    </lineage>
</organism>
<gene>
    <name evidence="1" type="ORF">HNQ41_002249</name>
</gene>
<comment type="caution">
    <text evidence="1">The sequence shown here is derived from an EMBL/GenBank/DDBJ whole genome shotgun (WGS) entry which is preliminary data.</text>
</comment>
<keyword evidence="2" id="KW-1185">Reference proteome</keyword>
<reference evidence="1 2" key="1">
    <citation type="submission" date="2020-08" db="EMBL/GenBank/DDBJ databases">
        <title>Genomic Encyclopedia of Type Strains, Phase IV (KMG-IV): sequencing the most valuable type-strain genomes for metagenomic binning, comparative biology and taxonomic classification.</title>
        <authorList>
            <person name="Goeker M."/>
        </authorList>
    </citation>
    <scope>NUCLEOTIDE SEQUENCE [LARGE SCALE GENOMIC DNA]</scope>
    <source>
        <strain evidence="1 2">DSM 24696</strain>
    </source>
</reference>
<dbReference type="Proteomes" id="UP000551878">
    <property type="component" value="Unassembled WGS sequence"/>
</dbReference>
<dbReference type="RefSeq" id="WP_184664492.1">
    <property type="nucleotide sequence ID" value="NZ_JACHHB010000010.1"/>
</dbReference>
<name>A0A840QRR9_9BACI</name>
<dbReference type="EMBL" id="JACHHB010000010">
    <property type="protein sequence ID" value="MBB5174055.1"/>
    <property type="molecule type" value="Genomic_DNA"/>
</dbReference>
<proteinExistence type="predicted"/>